<keyword evidence="1" id="KW-0472">Membrane</keyword>
<dbReference type="InterPro" id="IPR032809">
    <property type="entry name" value="Put_HupE_UreJ"/>
</dbReference>
<feature type="transmembrane region" description="Helical" evidence="1">
    <location>
        <begin position="217"/>
        <end position="235"/>
    </location>
</feature>
<organism evidence="2 3">
    <name type="scientific">Candidatus Accumulibacter appositus</name>
    <dbReference type="NCBI Taxonomy" id="1454003"/>
    <lineage>
        <taxon>Bacteria</taxon>
        <taxon>Pseudomonadati</taxon>
        <taxon>Pseudomonadota</taxon>
        <taxon>Betaproteobacteria</taxon>
        <taxon>Candidatus Accumulibacter</taxon>
    </lineage>
</organism>
<protein>
    <submittedName>
        <fullName evidence="2">HupE / UreJ protein</fullName>
    </submittedName>
</protein>
<feature type="transmembrane region" description="Helical" evidence="1">
    <location>
        <begin position="278"/>
        <end position="302"/>
    </location>
</feature>
<sequence>MNCSLSRFWYTPFWLLAGLMVWAAAMPVAMAHESRPAYLKIDETAPGQYSMLWRTPVKAGQRLPVALQLPDNARSLQDPVIMELADSRLERRRIDAGPEGLGGKRIEFPGLQYTITDVVVKVKLLDGRSWMVIASPSEPWVTIEASPDTLSLVGDFLRQGMYHILSGPDHLLFVLGLLLLVSSGWMLVKTVTAFTIAHSITLAAATLGYVQPPGPPIEAAIALSIVFLGLEIIKARRGGTSFSIRHPWVVAFAFGLLHGFGFASALSHAGLPPGDVPLALLLFNIGVELGQLAFVAVVLLVIRTSRSFLKRLPPRAELLPAYAIGSLGSFWLIQRLATF</sequence>
<dbReference type="AlphaFoldDB" id="A0A011NJX7"/>
<evidence type="ECO:0000313" key="2">
    <source>
        <dbReference type="EMBL" id="EXI83063.1"/>
    </source>
</evidence>
<proteinExistence type="predicted"/>
<comment type="caution">
    <text evidence="2">The sequence shown here is derived from an EMBL/GenBank/DDBJ whole genome shotgun (WGS) entry which is preliminary data.</text>
</comment>
<dbReference type="Proteomes" id="UP000021816">
    <property type="component" value="Unassembled WGS sequence"/>
</dbReference>
<gene>
    <name evidence="2" type="ORF">AW10_00138</name>
</gene>
<dbReference type="EMBL" id="JEMX01000006">
    <property type="protein sequence ID" value="EXI83063.1"/>
    <property type="molecule type" value="Genomic_DNA"/>
</dbReference>
<evidence type="ECO:0000313" key="3">
    <source>
        <dbReference type="Proteomes" id="UP000021816"/>
    </source>
</evidence>
<reference evidence="2 3" key="1">
    <citation type="submission" date="2014-02" db="EMBL/GenBank/DDBJ databases">
        <title>Expanding our view of genomic diversity in Candidatus Accumulibacter clades.</title>
        <authorList>
            <person name="Skennerton C.T."/>
            <person name="Barr J.J."/>
            <person name="Slater F.R."/>
            <person name="Bond P.L."/>
            <person name="Tyson G.W."/>
        </authorList>
    </citation>
    <scope>NUCLEOTIDE SEQUENCE [LARGE SCALE GENOMIC DNA]</scope>
    <source>
        <strain evidence="3">BA-92</strain>
    </source>
</reference>
<keyword evidence="1" id="KW-1133">Transmembrane helix</keyword>
<feature type="transmembrane region" description="Helical" evidence="1">
    <location>
        <begin position="247"/>
        <end position="266"/>
    </location>
</feature>
<accession>A0A011NJX7</accession>
<keyword evidence="1" id="KW-0812">Transmembrane</keyword>
<dbReference type="Pfam" id="PF13795">
    <property type="entry name" value="HupE_UreJ_2"/>
    <property type="match status" value="1"/>
</dbReference>
<feature type="transmembrane region" description="Helical" evidence="1">
    <location>
        <begin position="171"/>
        <end position="197"/>
    </location>
</feature>
<name>A0A011NJX7_9PROT</name>
<evidence type="ECO:0000256" key="1">
    <source>
        <dbReference type="SAM" id="Phobius"/>
    </source>
</evidence>
<feature type="transmembrane region" description="Helical" evidence="1">
    <location>
        <begin position="12"/>
        <end position="31"/>
    </location>
</feature>
<dbReference type="STRING" id="1454003.AW10_00138"/>
<dbReference type="PATRIC" id="fig|1454003.3.peg.147"/>